<evidence type="ECO:0000256" key="1">
    <source>
        <dbReference type="ARBA" id="ARBA00004141"/>
    </source>
</evidence>
<sequence length="335" mass="37351">MMSSGGYTTIDNQKVSGSVPAATGPDHVTVKFAESNLQTFPPSEAQGKISAAYRPPQDADDLMFDLEFGWVDTFSKPGQGSASGEDSQQNWWYRMFTVAAYKPYFDVDTADVLERIRDSLFPFKGSFNEKTSDNPDLYDCTSKSVAPLLEFDITLGRSKISNSCCFMAMIYLLQRYGPFWICTTLIFVAAAIGTFVTYVAHKLQKKEWNYDINLVTWSAGLFYGYVTFVPLALYVILKYFSAPSGLVQLWCLYGYSLFIFIPASCLSIIPVEIFRWVVAGVAGFMSATFVAVNLRAHIVSAGERWFLIVAGIFLLQVALAVILKLYFFTITVGTN</sequence>
<evidence type="ECO:0000256" key="5">
    <source>
        <dbReference type="ARBA" id="ARBA00023136"/>
    </source>
</evidence>
<dbReference type="InterPro" id="IPR039765">
    <property type="entry name" value="Yip5/YIPF1/YIPF2"/>
</dbReference>
<dbReference type="Proteomes" id="UP000092600">
    <property type="component" value="Unassembled WGS sequence"/>
</dbReference>
<dbReference type="Pfam" id="PF04893">
    <property type="entry name" value="Yip1"/>
    <property type="match status" value="1"/>
</dbReference>
<proteinExistence type="inferred from homology"/>
<dbReference type="GO" id="GO:0016192">
    <property type="term" value="P:vesicle-mediated transport"/>
    <property type="evidence" value="ECO:0007669"/>
    <property type="project" value="InterPro"/>
</dbReference>
<keyword evidence="4 6" id="KW-1133">Transmembrane helix</keyword>
<comment type="similarity">
    <text evidence="2 6">Belongs to the YIP1 family.</text>
</comment>
<organism evidence="8 9">
    <name type="scientific">Ananas comosus</name>
    <name type="common">Pineapple</name>
    <name type="synonym">Ananas ananas</name>
    <dbReference type="NCBI Taxonomy" id="4615"/>
    <lineage>
        <taxon>Eukaryota</taxon>
        <taxon>Viridiplantae</taxon>
        <taxon>Streptophyta</taxon>
        <taxon>Embryophyta</taxon>
        <taxon>Tracheophyta</taxon>
        <taxon>Spermatophyta</taxon>
        <taxon>Magnoliopsida</taxon>
        <taxon>Liliopsida</taxon>
        <taxon>Poales</taxon>
        <taxon>Bromeliaceae</taxon>
        <taxon>Bromelioideae</taxon>
        <taxon>Ananas</taxon>
    </lineage>
</organism>
<evidence type="ECO:0000256" key="4">
    <source>
        <dbReference type="ARBA" id="ARBA00022989"/>
    </source>
</evidence>
<gene>
    <name evidence="8" type="ORF">ACMD2_14061</name>
</gene>
<dbReference type="InterPro" id="IPR006977">
    <property type="entry name" value="Yip1_dom"/>
</dbReference>
<feature type="transmembrane region" description="Helical" evidence="6">
    <location>
        <begin position="179"/>
        <end position="200"/>
    </location>
</feature>
<comment type="caution">
    <text evidence="8">The sequence shown here is derived from an EMBL/GenBank/DDBJ whole genome shotgun (WGS) entry which is preliminary data.</text>
</comment>
<protein>
    <recommendedName>
        <fullName evidence="6">Protein YIP</fullName>
    </recommendedName>
</protein>
<evidence type="ECO:0000313" key="8">
    <source>
        <dbReference type="EMBL" id="OAY66514.1"/>
    </source>
</evidence>
<keyword evidence="3 6" id="KW-0812">Transmembrane</keyword>
<dbReference type="PANTHER" id="PTHR12822:SF2">
    <property type="entry name" value="PROTEIN YIPF"/>
    <property type="match status" value="1"/>
</dbReference>
<keyword evidence="5 6" id="KW-0472">Membrane</keyword>
<evidence type="ECO:0000256" key="3">
    <source>
        <dbReference type="ARBA" id="ARBA00022692"/>
    </source>
</evidence>
<comment type="subcellular location">
    <subcellularLocation>
        <location evidence="6">Golgi apparatus membrane</location>
        <topology evidence="6">Multi-pass membrane protein</topology>
    </subcellularLocation>
    <subcellularLocation>
        <location evidence="1">Membrane</location>
        <topology evidence="1">Multi-pass membrane protein</topology>
    </subcellularLocation>
</comment>
<evidence type="ECO:0000259" key="7">
    <source>
        <dbReference type="Pfam" id="PF04893"/>
    </source>
</evidence>
<reference evidence="8 9" key="1">
    <citation type="journal article" date="2016" name="DNA Res.">
        <title>The draft genome of MD-2 pineapple using hybrid error correction of long reads.</title>
        <authorList>
            <person name="Redwan R.M."/>
            <person name="Saidin A."/>
            <person name="Kumar S.V."/>
        </authorList>
    </citation>
    <scope>NUCLEOTIDE SEQUENCE [LARGE SCALE GENOMIC DNA]</scope>
    <source>
        <strain evidence="9">cv. MD2</strain>
        <tissue evidence="8">Leaf</tissue>
    </source>
</reference>
<accession>A0A199UP34</accession>
<dbReference type="GO" id="GO:0000139">
    <property type="term" value="C:Golgi membrane"/>
    <property type="evidence" value="ECO:0007669"/>
    <property type="project" value="UniProtKB-SubCell"/>
</dbReference>
<feature type="transmembrane region" description="Helical" evidence="6">
    <location>
        <begin position="249"/>
        <end position="270"/>
    </location>
</feature>
<feature type="domain" description="Yip1" evidence="7">
    <location>
        <begin position="176"/>
        <end position="321"/>
    </location>
</feature>
<name>A0A199UP34_ANACO</name>
<dbReference type="AlphaFoldDB" id="A0A199UP34"/>
<feature type="transmembrane region" description="Helical" evidence="6">
    <location>
        <begin position="220"/>
        <end position="237"/>
    </location>
</feature>
<evidence type="ECO:0000313" key="9">
    <source>
        <dbReference type="Proteomes" id="UP000092600"/>
    </source>
</evidence>
<feature type="transmembrane region" description="Helical" evidence="6">
    <location>
        <begin position="306"/>
        <end position="327"/>
    </location>
</feature>
<evidence type="ECO:0000256" key="2">
    <source>
        <dbReference type="ARBA" id="ARBA00010596"/>
    </source>
</evidence>
<dbReference type="GO" id="GO:0031267">
    <property type="term" value="F:small GTPase binding"/>
    <property type="evidence" value="ECO:0007669"/>
    <property type="project" value="InterPro"/>
</dbReference>
<dbReference type="STRING" id="4615.A0A199UP34"/>
<dbReference type="EMBL" id="LSRQ01006143">
    <property type="protein sequence ID" value="OAY66514.1"/>
    <property type="molecule type" value="Genomic_DNA"/>
</dbReference>
<evidence type="ECO:0000256" key="6">
    <source>
        <dbReference type="RuleBase" id="RU361264"/>
    </source>
</evidence>
<dbReference type="PANTHER" id="PTHR12822">
    <property type="entry name" value="PROTEIN YIPF"/>
    <property type="match status" value="1"/>
</dbReference>
<feature type="transmembrane region" description="Helical" evidence="6">
    <location>
        <begin position="276"/>
        <end position="294"/>
    </location>
</feature>